<gene>
    <name evidence="1" type="ORF">M9458_044866</name>
</gene>
<dbReference type="InterPro" id="IPR013783">
    <property type="entry name" value="Ig-like_fold"/>
</dbReference>
<name>A0ABD0NIU8_CIRMR</name>
<sequence length="72" mass="8329">MARRNGYFGNMPICKDVQCKDRNKRLRDRLKVNQNGSLTITNATITDSGDYRLLIEHLWFGSAFGFYSVVVR</sequence>
<dbReference type="InterPro" id="IPR036179">
    <property type="entry name" value="Ig-like_dom_sf"/>
</dbReference>
<dbReference type="AlphaFoldDB" id="A0ABD0NIU8"/>
<protein>
    <submittedName>
        <fullName evidence="1">Uncharacterized protein</fullName>
    </submittedName>
</protein>
<evidence type="ECO:0000313" key="2">
    <source>
        <dbReference type="Proteomes" id="UP001529510"/>
    </source>
</evidence>
<organism evidence="1 2">
    <name type="scientific">Cirrhinus mrigala</name>
    <name type="common">Mrigala</name>
    <dbReference type="NCBI Taxonomy" id="683832"/>
    <lineage>
        <taxon>Eukaryota</taxon>
        <taxon>Metazoa</taxon>
        <taxon>Chordata</taxon>
        <taxon>Craniata</taxon>
        <taxon>Vertebrata</taxon>
        <taxon>Euteleostomi</taxon>
        <taxon>Actinopterygii</taxon>
        <taxon>Neopterygii</taxon>
        <taxon>Teleostei</taxon>
        <taxon>Ostariophysi</taxon>
        <taxon>Cypriniformes</taxon>
        <taxon>Cyprinidae</taxon>
        <taxon>Labeoninae</taxon>
        <taxon>Labeonini</taxon>
        <taxon>Cirrhinus</taxon>
    </lineage>
</organism>
<feature type="non-terminal residue" evidence="1">
    <location>
        <position position="72"/>
    </location>
</feature>
<dbReference type="EMBL" id="JAMKFB020000022">
    <property type="protein sequence ID" value="KAL0161141.1"/>
    <property type="molecule type" value="Genomic_DNA"/>
</dbReference>
<dbReference type="SUPFAM" id="SSF48726">
    <property type="entry name" value="Immunoglobulin"/>
    <property type="match status" value="1"/>
</dbReference>
<proteinExistence type="predicted"/>
<comment type="caution">
    <text evidence="1">The sequence shown here is derived from an EMBL/GenBank/DDBJ whole genome shotgun (WGS) entry which is preliminary data.</text>
</comment>
<reference evidence="1 2" key="1">
    <citation type="submission" date="2024-05" db="EMBL/GenBank/DDBJ databases">
        <title>Genome sequencing and assembly of Indian major carp, Cirrhinus mrigala (Hamilton, 1822).</title>
        <authorList>
            <person name="Mohindra V."/>
            <person name="Chowdhury L.M."/>
            <person name="Lal K."/>
            <person name="Jena J.K."/>
        </authorList>
    </citation>
    <scope>NUCLEOTIDE SEQUENCE [LARGE SCALE GENOMIC DNA]</scope>
    <source>
        <strain evidence="1">CM1030</strain>
        <tissue evidence="1">Blood</tissue>
    </source>
</reference>
<keyword evidence="2" id="KW-1185">Reference proteome</keyword>
<dbReference type="Proteomes" id="UP001529510">
    <property type="component" value="Unassembled WGS sequence"/>
</dbReference>
<dbReference type="PANTHER" id="PTHR21063:SF4">
    <property type="entry name" value="CD48 ANTIGEN-RELATED"/>
    <property type="match status" value="1"/>
</dbReference>
<dbReference type="Gene3D" id="2.60.40.10">
    <property type="entry name" value="Immunoglobulins"/>
    <property type="match status" value="1"/>
</dbReference>
<evidence type="ECO:0000313" key="1">
    <source>
        <dbReference type="EMBL" id="KAL0161141.1"/>
    </source>
</evidence>
<dbReference type="PANTHER" id="PTHR21063">
    <property type="entry name" value="LFA-3"/>
    <property type="match status" value="1"/>
</dbReference>
<accession>A0ABD0NIU8</accession>